<dbReference type="KEGG" id="pchm:VFPPC_15782"/>
<dbReference type="Proteomes" id="UP000078397">
    <property type="component" value="Unassembled WGS sequence"/>
</dbReference>
<reference evidence="1 2" key="1">
    <citation type="journal article" date="2016" name="PLoS Pathog.">
        <title>Biosynthesis of antibiotic leucinostatins in bio-control fungus Purpureocillium lilacinum and their inhibition on phytophthora revealed by genome mining.</title>
        <authorList>
            <person name="Wang G."/>
            <person name="Liu Z."/>
            <person name="Lin R."/>
            <person name="Li E."/>
            <person name="Mao Z."/>
            <person name="Ling J."/>
            <person name="Yang Y."/>
            <person name="Yin W.B."/>
            <person name="Xie B."/>
        </authorList>
    </citation>
    <scope>NUCLEOTIDE SEQUENCE [LARGE SCALE GENOMIC DNA]</scope>
    <source>
        <strain evidence="1">170</strain>
    </source>
</reference>
<dbReference type="EMBL" id="LSBJ02000003">
    <property type="protein sequence ID" value="OAQ68102.1"/>
    <property type="molecule type" value="Genomic_DNA"/>
</dbReference>
<dbReference type="GeneID" id="28857529"/>
<keyword evidence="2" id="KW-1185">Reference proteome</keyword>
<comment type="caution">
    <text evidence="1">The sequence shown here is derived from an EMBL/GenBank/DDBJ whole genome shotgun (WGS) entry which is preliminary data.</text>
</comment>
<gene>
    <name evidence="1" type="ORF">VFPPC_15782</name>
</gene>
<organism evidence="1 2">
    <name type="scientific">Pochonia chlamydosporia 170</name>
    <dbReference type="NCBI Taxonomy" id="1380566"/>
    <lineage>
        <taxon>Eukaryota</taxon>
        <taxon>Fungi</taxon>
        <taxon>Dikarya</taxon>
        <taxon>Ascomycota</taxon>
        <taxon>Pezizomycotina</taxon>
        <taxon>Sordariomycetes</taxon>
        <taxon>Hypocreomycetidae</taxon>
        <taxon>Hypocreales</taxon>
        <taxon>Clavicipitaceae</taxon>
        <taxon>Pochonia</taxon>
    </lineage>
</organism>
<name>A0A179FR74_METCM</name>
<sequence length="300" mass="34129">MPFTNVRCHIRNTTLDWMPFCSMLKSLSPPTCCVTTLLVASLNSTGSPPHDLQYFCLFMPSARLLALLLQWCRSQCIERASLHKVGHSSSKHLTTQRHKDKIATTNTNWQTCDIKGMPLQAKQRTRSSTDALQQLMGCRPANPVIAQCLHQRAEECQLSKFLNRQRAKNPQARHNSAEHLHHQTLYHNQPASCIYRNKVYSSLALLTTAYIQSRRDARQASTALHAICHSTDPSMQIGRTQRCSETTKRQSSVSYSSPHLRHCHHIYSNMYWCACHAPAESLNYISFETQQDLGPPSQDR</sequence>
<accession>A0A179FR74</accession>
<proteinExistence type="predicted"/>
<evidence type="ECO:0000313" key="2">
    <source>
        <dbReference type="Proteomes" id="UP000078397"/>
    </source>
</evidence>
<protein>
    <submittedName>
        <fullName evidence="1">Uncharacterized protein</fullName>
    </submittedName>
</protein>
<evidence type="ECO:0000313" key="1">
    <source>
        <dbReference type="EMBL" id="OAQ68102.1"/>
    </source>
</evidence>
<dbReference type="RefSeq" id="XP_018144952.1">
    <property type="nucleotide sequence ID" value="XM_018293535.1"/>
</dbReference>
<dbReference type="AlphaFoldDB" id="A0A179FR74"/>